<protein>
    <submittedName>
        <fullName evidence="1">7393_t:CDS:1</fullName>
    </submittedName>
</protein>
<gene>
    <name evidence="1" type="ORF">FCALED_LOCUS3754</name>
</gene>
<evidence type="ECO:0000313" key="2">
    <source>
        <dbReference type="Proteomes" id="UP000789570"/>
    </source>
</evidence>
<accession>A0A9N9F0P2</accession>
<keyword evidence="2" id="KW-1185">Reference proteome</keyword>
<dbReference type="Proteomes" id="UP000789570">
    <property type="component" value="Unassembled WGS sequence"/>
</dbReference>
<dbReference type="OrthoDB" id="2416479at2759"/>
<organism evidence="1 2">
    <name type="scientific">Funneliformis caledonium</name>
    <dbReference type="NCBI Taxonomy" id="1117310"/>
    <lineage>
        <taxon>Eukaryota</taxon>
        <taxon>Fungi</taxon>
        <taxon>Fungi incertae sedis</taxon>
        <taxon>Mucoromycota</taxon>
        <taxon>Glomeromycotina</taxon>
        <taxon>Glomeromycetes</taxon>
        <taxon>Glomerales</taxon>
        <taxon>Glomeraceae</taxon>
        <taxon>Funneliformis</taxon>
    </lineage>
</organism>
<comment type="caution">
    <text evidence="1">The sequence shown here is derived from an EMBL/GenBank/DDBJ whole genome shotgun (WGS) entry which is preliminary data.</text>
</comment>
<proteinExistence type="predicted"/>
<dbReference type="AlphaFoldDB" id="A0A9N9F0P2"/>
<name>A0A9N9F0P2_9GLOM</name>
<evidence type="ECO:0000313" key="1">
    <source>
        <dbReference type="EMBL" id="CAG8502018.1"/>
    </source>
</evidence>
<sequence>QPQHINGGEKGIYVIMYPPTETVSEGLTRWLSNLENEEISGSNFLDMTKQDFQDYGMKGGPAITLAKAKPGGLEHYAECDATQKLLPHV</sequence>
<dbReference type="InterPro" id="IPR013761">
    <property type="entry name" value="SAM/pointed_sf"/>
</dbReference>
<reference evidence="1" key="1">
    <citation type="submission" date="2021-06" db="EMBL/GenBank/DDBJ databases">
        <authorList>
            <person name="Kallberg Y."/>
            <person name="Tangrot J."/>
            <person name="Rosling A."/>
        </authorList>
    </citation>
    <scope>NUCLEOTIDE SEQUENCE</scope>
    <source>
        <strain evidence="1">UK204</strain>
    </source>
</reference>
<dbReference type="EMBL" id="CAJVPQ010000678">
    <property type="protein sequence ID" value="CAG8502018.1"/>
    <property type="molecule type" value="Genomic_DNA"/>
</dbReference>
<dbReference type="Gene3D" id="1.10.150.50">
    <property type="entry name" value="Transcription Factor, Ets-1"/>
    <property type="match status" value="1"/>
</dbReference>
<dbReference type="CDD" id="cd09487">
    <property type="entry name" value="SAM_superfamily"/>
    <property type="match status" value="1"/>
</dbReference>
<feature type="non-terminal residue" evidence="1">
    <location>
        <position position="89"/>
    </location>
</feature>